<dbReference type="SUPFAM" id="SSF57850">
    <property type="entry name" value="RING/U-box"/>
    <property type="match status" value="2"/>
</dbReference>
<evidence type="ECO:0000256" key="10">
    <source>
        <dbReference type="ARBA" id="ARBA00022833"/>
    </source>
</evidence>
<evidence type="ECO:0000256" key="13">
    <source>
        <dbReference type="PROSITE-ProRule" id="PRU00330"/>
    </source>
</evidence>
<dbReference type="UniPathway" id="UPA00143"/>
<dbReference type="InterPro" id="IPR047561">
    <property type="entry name" value="BRcat_RBR_CUL9"/>
</dbReference>
<evidence type="ECO:0000256" key="7">
    <source>
        <dbReference type="ARBA" id="ARBA00022737"/>
    </source>
</evidence>
<dbReference type="SUPFAM" id="SSF63748">
    <property type="entry name" value="Tudor/PWWP/MBT"/>
    <property type="match status" value="1"/>
</dbReference>
<dbReference type="CDD" id="cd20359">
    <property type="entry name" value="Rcat_RBR_CUL9"/>
    <property type="match status" value="1"/>
</dbReference>
<feature type="compositionally biased region" description="Low complexity" evidence="15">
    <location>
        <begin position="1463"/>
        <end position="1472"/>
    </location>
</feature>
<evidence type="ECO:0000259" key="17">
    <source>
        <dbReference type="PROSITE" id="PS50089"/>
    </source>
</evidence>
<dbReference type="Gene3D" id="1.25.10.10">
    <property type="entry name" value="Leucine-rich Repeat Variant"/>
    <property type="match status" value="1"/>
</dbReference>
<keyword evidence="7" id="KW-0677">Repeat</keyword>
<keyword evidence="8 12" id="KW-0863">Zinc-finger</keyword>
<feature type="region of interest" description="Disordered" evidence="15">
    <location>
        <begin position="1939"/>
        <end position="1964"/>
    </location>
</feature>
<feature type="domain" description="DOC" evidence="18">
    <location>
        <begin position="1149"/>
        <end position="1329"/>
    </location>
</feature>
<evidence type="ECO:0000256" key="6">
    <source>
        <dbReference type="ARBA" id="ARBA00022723"/>
    </source>
</evidence>
<feature type="domain" description="RING-type" evidence="19">
    <location>
        <begin position="2051"/>
        <end position="2269"/>
    </location>
</feature>
<evidence type="ECO:0000256" key="5">
    <source>
        <dbReference type="ARBA" id="ARBA00022679"/>
    </source>
</evidence>
<dbReference type="PROSITE" id="PS00518">
    <property type="entry name" value="ZF_RING_1"/>
    <property type="match status" value="1"/>
</dbReference>
<dbReference type="InterPro" id="IPR036390">
    <property type="entry name" value="WH_DNA-bd_sf"/>
</dbReference>
<feature type="domain" description="Cullin family profile" evidence="16">
    <location>
        <begin position="1557"/>
        <end position="1804"/>
    </location>
</feature>
<dbReference type="PROSITE" id="PS50089">
    <property type="entry name" value="ZF_RING_2"/>
    <property type="match status" value="1"/>
</dbReference>
<dbReference type="Pfam" id="PF22191">
    <property type="entry name" value="IBR_1"/>
    <property type="match status" value="1"/>
</dbReference>
<dbReference type="Ensembl" id="ENSTNIT00000016578.1">
    <property type="protein sequence ID" value="ENSTNIP00000016365.1"/>
    <property type="gene ID" value="ENSTNIG00000013374.1"/>
</dbReference>
<keyword evidence="3" id="KW-0963">Cytoplasm</keyword>
<dbReference type="InterPro" id="IPR017907">
    <property type="entry name" value="Znf_RING_CS"/>
</dbReference>
<dbReference type="InterPro" id="IPR021097">
    <property type="entry name" value="CPH_domain"/>
</dbReference>
<comment type="subcellular location">
    <subcellularLocation>
        <location evidence="1">Cytoplasm</location>
    </subcellularLocation>
</comment>
<keyword evidence="21" id="KW-1185">Reference proteome</keyword>
<dbReference type="SUPFAM" id="SSF49785">
    <property type="entry name" value="Galactose-binding domain-like"/>
    <property type="match status" value="1"/>
</dbReference>
<dbReference type="InterPro" id="IPR056405">
    <property type="entry name" value="ARM_CUL7_CUL9"/>
</dbReference>
<dbReference type="Gene3D" id="1.10.10.10">
    <property type="entry name" value="Winged helix-like DNA-binding domain superfamily/Winged helix DNA-binding domain"/>
    <property type="match status" value="1"/>
</dbReference>
<dbReference type="Gene3D" id="2.30.30.30">
    <property type="match status" value="1"/>
</dbReference>
<dbReference type="GO" id="GO:0006511">
    <property type="term" value="P:ubiquitin-dependent protein catabolic process"/>
    <property type="evidence" value="ECO:0007669"/>
    <property type="project" value="InterPro"/>
</dbReference>
<dbReference type="Pfam" id="PF26557">
    <property type="entry name" value="Cullin_AB"/>
    <property type="match status" value="1"/>
</dbReference>
<keyword evidence="10" id="KW-0862">Zinc</keyword>
<dbReference type="InterPro" id="IPR055486">
    <property type="entry name" value="CUL7/CUL9_N"/>
</dbReference>
<evidence type="ECO:0000259" key="18">
    <source>
        <dbReference type="PROSITE" id="PS51284"/>
    </source>
</evidence>
<dbReference type="Gene3D" id="2.60.120.260">
    <property type="entry name" value="Galactose-binding domain-like"/>
    <property type="match status" value="1"/>
</dbReference>
<dbReference type="CDD" id="cd20347">
    <property type="entry name" value="BRcat_RBR_CUL9"/>
    <property type="match status" value="1"/>
</dbReference>
<dbReference type="InterPro" id="IPR011989">
    <property type="entry name" value="ARM-like"/>
</dbReference>
<dbReference type="Pfam" id="PF01485">
    <property type="entry name" value="IBR"/>
    <property type="match status" value="1"/>
</dbReference>
<dbReference type="GO" id="GO:0008270">
    <property type="term" value="F:zinc ion binding"/>
    <property type="evidence" value="ECO:0007669"/>
    <property type="project" value="UniProtKB-KW"/>
</dbReference>
<dbReference type="InParanoid" id="H3D774"/>
<dbReference type="InterPro" id="IPR036388">
    <property type="entry name" value="WH-like_DNA-bd_sf"/>
</dbReference>
<feature type="region of interest" description="Disordered" evidence="15">
    <location>
        <begin position="84"/>
        <end position="105"/>
    </location>
</feature>
<dbReference type="InterPro" id="IPR045093">
    <property type="entry name" value="Cullin"/>
</dbReference>
<dbReference type="SUPFAM" id="SSF75632">
    <property type="entry name" value="Cullin homology domain"/>
    <property type="match status" value="1"/>
</dbReference>
<dbReference type="SMART" id="SM00884">
    <property type="entry name" value="Cullin_Nedd8"/>
    <property type="match status" value="1"/>
</dbReference>
<dbReference type="InterPro" id="IPR002867">
    <property type="entry name" value="IBR_dom"/>
</dbReference>
<dbReference type="PROSITE" id="PS51284">
    <property type="entry name" value="DOC"/>
    <property type="match status" value="1"/>
</dbReference>
<feature type="region of interest" description="Disordered" evidence="15">
    <location>
        <begin position="639"/>
        <end position="678"/>
    </location>
</feature>
<dbReference type="InterPro" id="IPR047560">
    <property type="entry name" value="Rcat_RBR_CUL9"/>
</dbReference>
<dbReference type="PROSITE" id="PS51873">
    <property type="entry name" value="TRIAD"/>
    <property type="match status" value="1"/>
</dbReference>
<dbReference type="STRING" id="99883.ENSTNIP00000016365"/>
<feature type="compositionally biased region" description="Acidic residues" evidence="15">
    <location>
        <begin position="660"/>
        <end position="670"/>
    </location>
</feature>
<dbReference type="Pfam" id="PF03256">
    <property type="entry name" value="ANAPC10"/>
    <property type="match status" value="1"/>
</dbReference>
<dbReference type="PROSITE" id="PS50069">
    <property type="entry name" value="CULLIN_2"/>
    <property type="match status" value="1"/>
</dbReference>
<dbReference type="GeneTree" id="ENSGT00940000153954"/>
<dbReference type="GO" id="GO:0016740">
    <property type="term" value="F:transferase activity"/>
    <property type="evidence" value="ECO:0007669"/>
    <property type="project" value="UniProtKB-KW"/>
</dbReference>
<evidence type="ECO:0000259" key="16">
    <source>
        <dbReference type="PROSITE" id="PS50069"/>
    </source>
</evidence>
<dbReference type="InterPro" id="IPR001841">
    <property type="entry name" value="Znf_RING"/>
</dbReference>
<evidence type="ECO:0000256" key="12">
    <source>
        <dbReference type="PROSITE-ProRule" id="PRU00175"/>
    </source>
</evidence>
<evidence type="ECO:0000256" key="14">
    <source>
        <dbReference type="RuleBase" id="RU003829"/>
    </source>
</evidence>
<dbReference type="Pfam" id="PF11515">
    <property type="entry name" value="Cul7"/>
    <property type="match status" value="1"/>
</dbReference>
<dbReference type="InterPro" id="IPR001373">
    <property type="entry name" value="Cullin_N"/>
</dbReference>
<dbReference type="GO" id="GO:0016567">
    <property type="term" value="P:protein ubiquitination"/>
    <property type="evidence" value="ECO:0007669"/>
    <property type="project" value="UniProtKB-UniPathway"/>
</dbReference>
<comment type="pathway">
    <text evidence="2">Protein modification; protein ubiquitination.</text>
</comment>
<name>H3D774_TETNG</name>
<evidence type="ECO:0000256" key="1">
    <source>
        <dbReference type="ARBA" id="ARBA00004496"/>
    </source>
</evidence>
<reference evidence="20" key="2">
    <citation type="submission" date="2025-08" db="UniProtKB">
        <authorList>
            <consortium name="Ensembl"/>
        </authorList>
    </citation>
    <scope>IDENTIFICATION</scope>
</reference>
<dbReference type="InterPro" id="IPR036317">
    <property type="entry name" value="Cullin_homology_sf"/>
</dbReference>
<protein>
    <submittedName>
        <fullName evidence="20">Cullin 7</fullName>
    </submittedName>
</protein>
<evidence type="ECO:0000256" key="8">
    <source>
        <dbReference type="ARBA" id="ARBA00022771"/>
    </source>
</evidence>
<dbReference type="SMART" id="SM01337">
    <property type="entry name" value="APC10"/>
    <property type="match status" value="1"/>
</dbReference>
<evidence type="ECO:0000256" key="11">
    <source>
        <dbReference type="ARBA" id="ARBA00022843"/>
    </source>
</evidence>
<dbReference type="GO" id="GO:0005737">
    <property type="term" value="C:cytoplasm"/>
    <property type="evidence" value="ECO:0007669"/>
    <property type="project" value="UniProtKB-SubCell"/>
</dbReference>
<dbReference type="PANTHER" id="PTHR22771">
    <property type="entry name" value="CULLIN AND GALACTOSE-BINDING DOMAIN-CONTAINING"/>
    <property type="match status" value="1"/>
</dbReference>
<keyword evidence="11" id="KW-0832">Ubl conjugation</keyword>
<dbReference type="OMA" id="KPWKPNH"/>
<dbReference type="Gene3D" id="3.30.230.130">
    <property type="entry name" value="Cullin, Chain C, Domain 2"/>
    <property type="match status" value="1"/>
</dbReference>
<dbReference type="InterPro" id="IPR044066">
    <property type="entry name" value="TRIAD_supradom"/>
</dbReference>
<evidence type="ECO:0000256" key="2">
    <source>
        <dbReference type="ARBA" id="ARBA00004906"/>
    </source>
</evidence>
<dbReference type="Pfam" id="PF23168">
    <property type="entry name" value="CUL7_CUL9_N"/>
    <property type="match status" value="1"/>
</dbReference>
<dbReference type="InterPro" id="IPR008979">
    <property type="entry name" value="Galactose-bd-like_sf"/>
</dbReference>
<dbReference type="InterPro" id="IPR016158">
    <property type="entry name" value="Cullin_homology"/>
</dbReference>
<evidence type="ECO:0000313" key="21">
    <source>
        <dbReference type="Proteomes" id="UP000007303"/>
    </source>
</evidence>
<dbReference type="InterPro" id="IPR013083">
    <property type="entry name" value="Znf_RING/FYVE/PHD"/>
</dbReference>
<reference evidence="20" key="3">
    <citation type="submission" date="2025-09" db="UniProtKB">
        <authorList>
            <consortium name="Ensembl"/>
        </authorList>
    </citation>
    <scope>IDENTIFICATION</scope>
</reference>
<dbReference type="InterPro" id="IPR059120">
    <property type="entry name" value="Cullin-like_AB"/>
</dbReference>
<sequence>MVGERRNGNLLVQLGPSLQAYPEELIRQRRNQDGQMEYLIRWCLVVINDGSGSGPGEAKPENILMWMSMEDVYANCPTLLGKRKTDAQRPLQQEQNQRSSDEFPADVTFDEVELSDMKEDVKNLVRRARKQMMKKSDFSISITHTIHVLSAYASIGSLVGVFKETGALNLLMELLCNKETQRRSAGKMLRALASHDAGSRAYVLLSLSQQDGIEQHMDFDNRFTLLELFAETTSSEEHGISFEGIHLPQIPGKLLFSLVKRYLCVTSLMDKLNTAAVDSLADRQDSPAPAAFCGPTQPTEQLRLQREFDFTMAMANLISELVRVMGWDRNRQPPETPASCPGGSIFQPRFCASPIVLISTSVAATPRPRRQRRSLKTRADFVTRSAYVEYVQDNLKSGMSVRMLEDYEEVSAGDEGEFRYSNDGTPPVQVYWNSLSRTYWVHWHMVEILGGGSGGSQADKEMQENVPTLTDTVKPQRRPPGGLYSLPYLSEGLQAEPPALSRAEWWEILFFIKKLETKQQQEVNSILQQNLDEHEVELDDSSLIALSVPGDVAKKLLHFLKQKLPSSCLSDLLCSHAFSKHYLRRGGGSLEDEELLGEEAGGEPCWQNSNTEAGFFPAKLSENSTSSLSAVASSSSVMGSVSKKVRKEPPPDSSCSSQDVENELPSEDDVQTSAAFNNPRVQGKKTVLEKLGEVVDVLKKGTSASDQDMQLVAVLFMTRLLKEKGAQEKNSMRNDSAQTVRDKMLKLLVDLLSSSSKDLVISTLRLTHLLMLKYDWRVSFATEGGVKSILSCMQEFSSVTQVQQLALAAMKVITGASKYDFRSIGSSLPLSESGTQMMLEIFASIGSATPEGSRGLLAAIPAAVDLMLKTKGCTLSVRNGLLLIIMLISNHKSLAEQLVAADVAAILKKCLTLSRAESMLAIIALNHISMVHKLESNGALHLPSTVMNQDMKLQMLLVSLKELTATKEVIQTLEQLLCEESEGESLFVGVFDQVTHSRDTYQDLVRLMEQHRSERAIQLSILRILNKFLDNFEEDELPWHESIEPCLSSMTAFISDREVLQQFIRFLYRLASLNKDYAVVMCRVGTKEALVKALDKHGTNLLLVTELRDVISDCEKYASLYKKMTTSVLAGCIQMVLGQIEEHRRSHQPINIPFFDVFLRNLCQGSSVELTEDKCWEKVDVSSNHHRANKLTDKNPKTYWESNGCTGSHFINIYMHKGVVIRRQLAILVASEDSSYMPARILVLGGDDPSNINTELNTVNVSPTASRVVLLENMTRFWSIIQIRVKRCQQGGIDTRVHGFEVLGPKPTFWPVFKEQLCCRTYLFYSTKAHTWCQEVMEDKMQLLQLFNKLNSALRHEQMFAVRFLPDAEAAEALGRTCWEALITPIVHSITLSESSACSPLSWLLSEYLDNSESPRRCKSRAAIFNSRVRRLTHLLVHVDTSQADEEELKPPTKSNGKETKNAASPSSSSLAKPRGKSSSSITGIAHCWQGVVQWQVKKFLELSCNLPDFVERYRSLYLRLKNAMEELFGQQTAFVLALRQGFSAALLQLSILQAMHVSERFAQYIDQIIQSSGMAYGSMEHLQQFLEPILFLSGLELANTFEHFYRYYLGDRLLARGNVWLETTVVDQIGSCFPSRFPQQMLKNLSESAELQQEFHLYRLQRLDRRLQEQDQMMEDWAGSEEEVEVQVLVLSPRYWAVSALCYLDEPAKHFPAELSSYLDQFTQFYSHSQYMYSLSHSKPRRLQWTWLGHAELQLGCTTLHVSTLQMFILLQFNKLQEVRVDALLEVSGVPAAMLLHALQPLIDKGGPLTCSHPDSLTQGRVLQLRQQAASDGVPACVSLLPKQTYLNVNEDAAGTLERKRNYIYCLIVHILKQEKEMHIDNLVFKVLESCQKQEAMRSPAGGRFSCTTSDVLSCIMHVISRGCARRNEENPHIVEFLPEDPPTPQKGQAQFSFSPADVRKDPSNGVADISAVLMSMGRTMTQDDVRQLMQRTVQQVSETLSLDQDWAEHLLIHCKWNTDLLVQRYTDDAESLIMAAGLKFRNPQPSSSPAVTCPVCLSPQNPVSEPVQSLICMHYCCRLCWQEYLTSRIEQNLVMNCNCPIPDCQAQPTSRFFLEILTEKDTIAKYENTLLRGYVECCSNLTWCTNPQGCDQILCKENMGSMGTCSKCGWSSCFSCNFPEAHYPASCSHMSQWMDDGGYYEGMTMEAQSKHLAKLISKRCPSCQAQIEKNEGCLHMTCAKCNHGFCWRCLKPWKPTHKDYYNCSAMVSKAARQEKKFQDYNSRCTFHHQAKDFAINLENKVSSINEALQMKSLTFVIDACKALARARKVLAYSCVYTYYNQETEKMDVIEQQTEALDLHTNTLQILLEETLLQCTDLASCVRLLKKEHLNTGLELIRRIQERLMAILQHSTRDFRVGYQ</sequence>
<reference evidence="21" key="1">
    <citation type="journal article" date="2004" name="Nature">
        <title>Genome duplication in the teleost fish Tetraodon nigroviridis reveals the early vertebrate proto-karyotype.</title>
        <authorList>
            <person name="Jaillon O."/>
            <person name="Aury J.-M."/>
            <person name="Brunet F."/>
            <person name="Petit J.-L."/>
            <person name="Stange-Thomann N."/>
            <person name="Mauceli E."/>
            <person name="Bouneau L."/>
            <person name="Fischer C."/>
            <person name="Ozouf-Costaz C."/>
            <person name="Bernot A."/>
            <person name="Nicaud S."/>
            <person name="Jaffe D."/>
            <person name="Fisher S."/>
            <person name="Lutfalla G."/>
            <person name="Dossat C."/>
            <person name="Segurens B."/>
            <person name="Dasilva C."/>
            <person name="Salanoubat M."/>
            <person name="Levy M."/>
            <person name="Boudet N."/>
            <person name="Castellano S."/>
            <person name="Anthouard V."/>
            <person name="Jubin C."/>
            <person name="Castelli V."/>
            <person name="Katinka M."/>
            <person name="Vacherie B."/>
            <person name="Biemont C."/>
            <person name="Skalli Z."/>
            <person name="Cattolico L."/>
            <person name="Poulain J."/>
            <person name="De Berardinis V."/>
            <person name="Cruaud C."/>
            <person name="Duprat S."/>
            <person name="Brottier P."/>
            <person name="Coutanceau J.-P."/>
            <person name="Gouzy J."/>
            <person name="Parra G."/>
            <person name="Lardier G."/>
            <person name="Chapple C."/>
            <person name="McKernan K.J."/>
            <person name="McEwan P."/>
            <person name="Bosak S."/>
            <person name="Kellis M."/>
            <person name="Volff J.-N."/>
            <person name="Guigo R."/>
            <person name="Zody M.C."/>
            <person name="Mesirov J."/>
            <person name="Lindblad-Toh K."/>
            <person name="Birren B."/>
            <person name="Nusbaum C."/>
            <person name="Kahn D."/>
            <person name="Robinson-Rechavi M."/>
            <person name="Laudet V."/>
            <person name="Schachter V."/>
            <person name="Quetier F."/>
            <person name="Saurin W."/>
            <person name="Scarpelli C."/>
            <person name="Wincker P."/>
            <person name="Lander E.S."/>
            <person name="Weissenbach J."/>
            <person name="Roest Crollius H."/>
        </authorList>
    </citation>
    <scope>NUCLEOTIDE SEQUENCE [LARGE SCALE GENOMIC DNA]</scope>
</reference>
<dbReference type="InterPro" id="IPR016024">
    <property type="entry name" value="ARM-type_fold"/>
</dbReference>
<keyword evidence="6" id="KW-0479">Metal-binding</keyword>
<evidence type="ECO:0000256" key="4">
    <source>
        <dbReference type="ARBA" id="ARBA00022499"/>
    </source>
</evidence>
<dbReference type="InterPro" id="IPR004939">
    <property type="entry name" value="APC_su10/DOC_dom"/>
</dbReference>
<keyword evidence="9" id="KW-0833">Ubl conjugation pathway</keyword>
<dbReference type="InterPro" id="IPR019559">
    <property type="entry name" value="Cullin_neddylation_domain"/>
</dbReference>
<keyword evidence="5" id="KW-0808">Transferase</keyword>
<proteinExistence type="inferred from homology"/>
<evidence type="ECO:0000259" key="19">
    <source>
        <dbReference type="PROSITE" id="PS51873"/>
    </source>
</evidence>
<evidence type="ECO:0000256" key="9">
    <source>
        <dbReference type="ARBA" id="ARBA00022786"/>
    </source>
</evidence>
<dbReference type="GO" id="GO:0031625">
    <property type="term" value="F:ubiquitin protein ligase binding"/>
    <property type="evidence" value="ECO:0007669"/>
    <property type="project" value="InterPro"/>
</dbReference>
<dbReference type="Pfam" id="PF00888">
    <property type="entry name" value="Cullin"/>
    <property type="match status" value="1"/>
</dbReference>
<dbReference type="PANTHER" id="PTHR22771:SF4">
    <property type="entry name" value="CULLIN 7-RELATED"/>
    <property type="match status" value="1"/>
</dbReference>
<dbReference type="Gene3D" id="1.20.1310.10">
    <property type="entry name" value="Cullin Repeats"/>
    <property type="match status" value="1"/>
</dbReference>
<dbReference type="SMART" id="SM00647">
    <property type="entry name" value="IBR"/>
    <property type="match status" value="2"/>
</dbReference>
<evidence type="ECO:0000313" key="20">
    <source>
        <dbReference type="Ensembl" id="ENSTNIP00000016365.1"/>
    </source>
</evidence>
<feature type="region of interest" description="Disordered" evidence="15">
    <location>
        <begin position="1442"/>
        <end position="1478"/>
    </location>
</feature>
<organism evidence="20 21">
    <name type="scientific">Tetraodon nigroviridis</name>
    <name type="common">Spotted green pufferfish</name>
    <name type="synonym">Chelonodon nigroviridis</name>
    <dbReference type="NCBI Taxonomy" id="99883"/>
    <lineage>
        <taxon>Eukaryota</taxon>
        <taxon>Metazoa</taxon>
        <taxon>Chordata</taxon>
        <taxon>Craniata</taxon>
        <taxon>Vertebrata</taxon>
        <taxon>Euteleostomi</taxon>
        <taxon>Actinopterygii</taxon>
        <taxon>Neopterygii</taxon>
        <taxon>Teleostei</taxon>
        <taxon>Neoteleostei</taxon>
        <taxon>Acanthomorphata</taxon>
        <taxon>Eupercaria</taxon>
        <taxon>Tetraodontiformes</taxon>
        <taxon>Tetradontoidea</taxon>
        <taxon>Tetraodontidae</taxon>
        <taxon>Tetraodon</taxon>
    </lineage>
</organism>
<dbReference type="SUPFAM" id="SSF48371">
    <property type="entry name" value="ARM repeat"/>
    <property type="match status" value="1"/>
</dbReference>
<dbReference type="HOGENOM" id="CLU_001067_0_0_1"/>
<accession>H3D774</accession>
<dbReference type="Gene3D" id="1.20.120.1750">
    <property type="match status" value="1"/>
</dbReference>
<dbReference type="SUPFAM" id="SSF46785">
    <property type="entry name" value="Winged helix' DNA-binding domain"/>
    <property type="match status" value="1"/>
</dbReference>
<dbReference type="InterPro" id="IPR014722">
    <property type="entry name" value="Rib_uL2_dom2"/>
</dbReference>
<feature type="domain" description="RING-type" evidence="17">
    <location>
        <begin position="2222"/>
        <end position="2265"/>
    </location>
</feature>
<dbReference type="Proteomes" id="UP000007303">
    <property type="component" value="Unassembled WGS sequence"/>
</dbReference>
<evidence type="ECO:0000256" key="3">
    <source>
        <dbReference type="ARBA" id="ARBA00022490"/>
    </source>
</evidence>
<comment type="similarity">
    <text evidence="13 14">Belongs to the cullin family.</text>
</comment>
<keyword evidence="4" id="KW-1017">Isopeptide bond</keyword>
<dbReference type="Gene3D" id="3.30.40.10">
    <property type="entry name" value="Zinc/RING finger domain, C3HC4 (zinc finger)"/>
    <property type="match status" value="1"/>
</dbReference>
<evidence type="ECO:0000256" key="15">
    <source>
        <dbReference type="SAM" id="MobiDB-lite"/>
    </source>
</evidence>
<dbReference type="Pfam" id="PF24742">
    <property type="entry name" value="ARM_CUL7_CUL9"/>
    <property type="match status" value="1"/>
</dbReference>